<dbReference type="PATRIC" id="fig|1129367.4.peg.5423"/>
<evidence type="ECO:0000313" key="2">
    <source>
        <dbReference type="EMBL" id="KKE80790.1"/>
    </source>
</evidence>
<keyword evidence="1" id="KW-0472">Membrane</keyword>
<sequence>MGTNTILILSILLALLGLIVVGGVVWFGFVITRSPRKDREFMGHPMLEELFYYWAKRGSGYYDEIPRLAHDSYTEYLQRRNEFWTAYGQVLLAVLIVIVLAILLITKTISAEAGLPILSGISGFAIAKGVSAAKSNTTPQPRRPNEG</sequence>
<name>A0A0F6A3J6_9GAMM</name>
<keyword evidence="1" id="KW-1133">Transmembrane helix</keyword>
<comment type="caution">
    <text evidence="2">The sequence shown here is derived from an EMBL/GenBank/DDBJ whole genome shotgun (WGS) entry which is preliminary data.</text>
</comment>
<accession>A0A0F6A3J6</accession>
<dbReference type="RefSeq" id="WP_046358666.1">
    <property type="nucleotide sequence ID" value="NZ_AUXW01000212.1"/>
</dbReference>
<gene>
    <name evidence="2" type="ORF">N479_24550</name>
</gene>
<dbReference type="Proteomes" id="UP000033434">
    <property type="component" value="Unassembled WGS sequence"/>
</dbReference>
<keyword evidence="1" id="KW-0812">Transmembrane</keyword>
<protein>
    <submittedName>
        <fullName evidence="2">Uncharacterized protein</fullName>
    </submittedName>
</protein>
<evidence type="ECO:0000256" key="1">
    <source>
        <dbReference type="SAM" id="Phobius"/>
    </source>
</evidence>
<proteinExistence type="predicted"/>
<feature type="transmembrane region" description="Helical" evidence="1">
    <location>
        <begin position="86"/>
        <end position="107"/>
    </location>
</feature>
<feature type="transmembrane region" description="Helical" evidence="1">
    <location>
        <begin position="6"/>
        <end position="32"/>
    </location>
</feature>
<dbReference type="AlphaFoldDB" id="A0A0F6A3J6"/>
<organism evidence="2 3">
    <name type="scientific">Pseudoalteromonas luteoviolacea S4054</name>
    <dbReference type="NCBI Taxonomy" id="1129367"/>
    <lineage>
        <taxon>Bacteria</taxon>
        <taxon>Pseudomonadati</taxon>
        <taxon>Pseudomonadota</taxon>
        <taxon>Gammaproteobacteria</taxon>
        <taxon>Alteromonadales</taxon>
        <taxon>Pseudoalteromonadaceae</taxon>
        <taxon>Pseudoalteromonas</taxon>
    </lineage>
</organism>
<dbReference type="EMBL" id="AUXW01000212">
    <property type="protein sequence ID" value="KKE80790.1"/>
    <property type="molecule type" value="Genomic_DNA"/>
</dbReference>
<evidence type="ECO:0000313" key="3">
    <source>
        <dbReference type="Proteomes" id="UP000033434"/>
    </source>
</evidence>
<reference evidence="2 3" key="1">
    <citation type="journal article" date="2015" name="BMC Genomics">
        <title>Genome mining reveals unlocked bioactive potential of marine Gram-negative bacteria.</title>
        <authorList>
            <person name="Machado H."/>
            <person name="Sonnenschein E.C."/>
            <person name="Melchiorsen J."/>
            <person name="Gram L."/>
        </authorList>
    </citation>
    <scope>NUCLEOTIDE SEQUENCE [LARGE SCALE GENOMIC DNA]</scope>
    <source>
        <strain evidence="2 3">S4054</strain>
    </source>
</reference>